<dbReference type="Proteomes" id="UP000467132">
    <property type="component" value="Unassembled WGS sequence"/>
</dbReference>
<dbReference type="AlphaFoldDB" id="A0A845QYK5"/>
<sequence>MFTNNLSQGKIKKKQFNNIIEFAKELISKNEVENYDHNGTGPQVHPIFNLIKLLGANIPIDYGAYIIKNNPKSLPRIDTEEFLFSIVSEVNKKGEIAYNLLNEIKTTADINANLNSDLILPWVWNRDRLLQSLSRIGENRLFDFWKEDKNHRLHLWLPMGIFWVEGGNHSILTGIIQGEGKIIPKKISDISDIYKYVKCDGKYFIRIEDNEIISKVQNVEFAAIFEIGRIMIEKNICYKNIVDYSNKV</sequence>
<evidence type="ECO:0000313" key="1">
    <source>
        <dbReference type="EMBL" id="NBI07565.1"/>
    </source>
</evidence>
<gene>
    <name evidence="1" type="ORF">D3Z33_11955</name>
</gene>
<dbReference type="InterPro" id="IPR046556">
    <property type="entry name" value="DUF6710"/>
</dbReference>
<dbReference type="EMBL" id="QXXA01000013">
    <property type="protein sequence ID" value="NBI07565.1"/>
    <property type="molecule type" value="Genomic_DNA"/>
</dbReference>
<dbReference type="OrthoDB" id="1777863at2"/>
<keyword evidence="2" id="KW-1185">Reference proteome</keyword>
<organism evidence="1 2">
    <name type="scientific">Senegalia massiliensis</name>
    <dbReference type="NCBI Taxonomy" id="1720316"/>
    <lineage>
        <taxon>Bacteria</taxon>
        <taxon>Bacillati</taxon>
        <taxon>Bacillota</taxon>
        <taxon>Clostridia</taxon>
        <taxon>Eubacteriales</taxon>
        <taxon>Clostridiaceae</taxon>
        <taxon>Senegalia</taxon>
    </lineage>
</organism>
<comment type="caution">
    <text evidence="1">The sequence shown here is derived from an EMBL/GenBank/DDBJ whole genome shotgun (WGS) entry which is preliminary data.</text>
</comment>
<dbReference type="RefSeq" id="WP_160198033.1">
    <property type="nucleotide sequence ID" value="NZ_QXXA01000013.1"/>
</dbReference>
<reference evidence="1 2" key="1">
    <citation type="submission" date="2018-08" db="EMBL/GenBank/DDBJ databases">
        <title>Murine metabolic-syndrome-specific gut microbial biobank.</title>
        <authorList>
            <person name="Liu C."/>
        </authorList>
    </citation>
    <scope>NUCLEOTIDE SEQUENCE [LARGE SCALE GENOMIC DNA]</scope>
    <source>
        <strain evidence="1 2">583</strain>
    </source>
</reference>
<proteinExistence type="predicted"/>
<evidence type="ECO:0000313" key="2">
    <source>
        <dbReference type="Proteomes" id="UP000467132"/>
    </source>
</evidence>
<name>A0A845QYK5_9CLOT</name>
<protein>
    <submittedName>
        <fullName evidence="1">Uncharacterized protein</fullName>
    </submittedName>
</protein>
<dbReference type="Pfam" id="PF20457">
    <property type="entry name" value="DUF6710"/>
    <property type="match status" value="1"/>
</dbReference>
<accession>A0A845QYK5</accession>